<evidence type="ECO:0000259" key="4">
    <source>
        <dbReference type="PROSITE" id="PS50893"/>
    </source>
</evidence>
<dbReference type="STRING" id="1514105.AOC36_04645"/>
<keyword evidence="6" id="KW-1185">Reference proteome</keyword>
<name>A0A120JTL8_9FIRM</name>
<dbReference type="Proteomes" id="UP000063781">
    <property type="component" value="Chromosome"/>
</dbReference>
<dbReference type="AlphaFoldDB" id="A0A120JTL8"/>
<dbReference type="EMBL" id="CP013213">
    <property type="protein sequence ID" value="AMC93285.1"/>
    <property type="molecule type" value="Genomic_DNA"/>
</dbReference>
<gene>
    <name evidence="5" type="ORF">AOC36_04645</name>
</gene>
<dbReference type="GO" id="GO:0005524">
    <property type="term" value="F:ATP binding"/>
    <property type="evidence" value="ECO:0007669"/>
    <property type="project" value="UniProtKB-KW"/>
</dbReference>
<evidence type="ECO:0000256" key="1">
    <source>
        <dbReference type="ARBA" id="ARBA00022448"/>
    </source>
</evidence>
<dbReference type="PANTHER" id="PTHR42939:SF1">
    <property type="entry name" value="ABC TRANSPORTER ATP-BINDING PROTEIN ALBC-RELATED"/>
    <property type="match status" value="1"/>
</dbReference>
<keyword evidence="1" id="KW-0813">Transport</keyword>
<dbReference type="PROSITE" id="PS50893">
    <property type="entry name" value="ABC_TRANSPORTER_2"/>
    <property type="match status" value="1"/>
</dbReference>
<feature type="domain" description="ABC transporter" evidence="4">
    <location>
        <begin position="2"/>
        <end position="232"/>
    </location>
</feature>
<dbReference type="KEGG" id="erl:AOC36_04645"/>
<proteinExistence type="predicted"/>
<dbReference type="InterPro" id="IPR003439">
    <property type="entry name" value="ABC_transporter-like_ATP-bd"/>
</dbReference>
<protein>
    <recommendedName>
        <fullName evidence="4">ABC transporter domain-containing protein</fullName>
    </recommendedName>
</protein>
<organism evidence="5 6">
    <name type="scientific">Erysipelothrix larvae</name>
    <dbReference type="NCBI Taxonomy" id="1514105"/>
    <lineage>
        <taxon>Bacteria</taxon>
        <taxon>Bacillati</taxon>
        <taxon>Bacillota</taxon>
        <taxon>Erysipelotrichia</taxon>
        <taxon>Erysipelotrichales</taxon>
        <taxon>Erysipelotrichaceae</taxon>
        <taxon>Erysipelothrix</taxon>
    </lineage>
</organism>
<accession>A0A120JTL8</accession>
<evidence type="ECO:0000313" key="6">
    <source>
        <dbReference type="Proteomes" id="UP000063781"/>
    </source>
</evidence>
<sequence length="237" mass="26470">MINLNNVSKAFSGFQAVDSINMNIEKNSIVGFIGPNGAGKTTTLKMITGQLKPDAGSILVNGYDIVNDAINAKKQFGFVSDDPNTFLKLKGIEYLNFIGDIYEVDTTLRQERIERYSSMFKLEQSLNDKIQSYSHGMRQKIKIIGVLLHNPDIFILDEPLTGLDPQAAFDLKKIMKEHASQDKCVLFSTHVLEVAEKLCDAIIIINHGHILYTGTLDALKAQYEGLSLEEIFLEVTR</sequence>
<dbReference type="SUPFAM" id="SSF52540">
    <property type="entry name" value="P-loop containing nucleoside triphosphate hydrolases"/>
    <property type="match status" value="1"/>
</dbReference>
<dbReference type="CDD" id="cd03230">
    <property type="entry name" value="ABC_DR_subfamily_A"/>
    <property type="match status" value="1"/>
</dbReference>
<dbReference type="Pfam" id="PF00005">
    <property type="entry name" value="ABC_tran"/>
    <property type="match status" value="1"/>
</dbReference>
<dbReference type="SMART" id="SM00382">
    <property type="entry name" value="AAA"/>
    <property type="match status" value="1"/>
</dbReference>
<dbReference type="PANTHER" id="PTHR42939">
    <property type="entry name" value="ABC TRANSPORTER ATP-BINDING PROTEIN ALBC-RELATED"/>
    <property type="match status" value="1"/>
</dbReference>
<evidence type="ECO:0000256" key="2">
    <source>
        <dbReference type="ARBA" id="ARBA00022741"/>
    </source>
</evidence>
<dbReference type="RefSeq" id="WP_067631901.1">
    <property type="nucleotide sequence ID" value="NZ_CP013213.1"/>
</dbReference>
<dbReference type="PROSITE" id="PS00211">
    <property type="entry name" value="ABC_TRANSPORTER_1"/>
    <property type="match status" value="1"/>
</dbReference>
<evidence type="ECO:0000313" key="5">
    <source>
        <dbReference type="EMBL" id="AMC93285.1"/>
    </source>
</evidence>
<dbReference type="InterPro" id="IPR051782">
    <property type="entry name" value="ABC_Transporter_VariousFunc"/>
</dbReference>
<reference evidence="5 6" key="1">
    <citation type="submission" date="2015-10" db="EMBL/GenBank/DDBJ databases">
        <title>Erysipelothrix larvae sp. LV19 isolated from the larval gut of the rhinoceros beetle, Trypoxylus dichotomus.</title>
        <authorList>
            <person name="Lim S."/>
            <person name="Kim B.-C."/>
        </authorList>
    </citation>
    <scope>NUCLEOTIDE SEQUENCE [LARGE SCALE GENOMIC DNA]</scope>
    <source>
        <strain evidence="5 6">LV19</strain>
    </source>
</reference>
<keyword evidence="3" id="KW-0067">ATP-binding</keyword>
<evidence type="ECO:0000256" key="3">
    <source>
        <dbReference type="ARBA" id="ARBA00022840"/>
    </source>
</evidence>
<dbReference type="InterPro" id="IPR017871">
    <property type="entry name" value="ABC_transporter-like_CS"/>
</dbReference>
<dbReference type="InterPro" id="IPR027417">
    <property type="entry name" value="P-loop_NTPase"/>
</dbReference>
<dbReference type="GO" id="GO:0016887">
    <property type="term" value="F:ATP hydrolysis activity"/>
    <property type="evidence" value="ECO:0007669"/>
    <property type="project" value="InterPro"/>
</dbReference>
<keyword evidence="2" id="KW-0547">Nucleotide-binding</keyword>
<dbReference type="Gene3D" id="3.40.50.300">
    <property type="entry name" value="P-loop containing nucleotide triphosphate hydrolases"/>
    <property type="match status" value="1"/>
</dbReference>
<dbReference type="OrthoDB" id="9775135at2"/>
<dbReference type="InterPro" id="IPR003593">
    <property type="entry name" value="AAA+_ATPase"/>
</dbReference>